<gene>
    <name evidence="2" type="ORF">ACWI_15380</name>
</gene>
<proteinExistence type="predicted"/>
<dbReference type="STRING" id="52694.ACWI_15380"/>
<dbReference type="InterPro" id="IPR036390">
    <property type="entry name" value="WH_DNA-bd_sf"/>
</dbReference>
<dbReference type="EMBL" id="LKEU01000027">
    <property type="protein sequence ID" value="OFV70952.1"/>
    <property type="molecule type" value="Genomic_DNA"/>
</dbReference>
<organism evidence="2 3">
    <name type="scientific">Acetobacterium wieringae</name>
    <dbReference type="NCBI Taxonomy" id="52694"/>
    <lineage>
        <taxon>Bacteria</taxon>
        <taxon>Bacillati</taxon>
        <taxon>Bacillota</taxon>
        <taxon>Clostridia</taxon>
        <taxon>Eubacteriales</taxon>
        <taxon>Eubacteriaceae</taxon>
        <taxon>Acetobacterium</taxon>
    </lineage>
</organism>
<evidence type="ECO:0000259" key="1">
    <source>
        <dbReference type="PROSITE" id="PS50995"/>
    </source>
</evidence>
<dbReference type="InterPro" id="IPR036388">
    <property type="entry name" value="WH-like_DNA-bd_sf"/>
</dbReference>
<dbReference type="Gene3D" id="1.10.10.10">
    <property type="entry name" value="Winged helix-like DNA-binding domain superfamily/Winged helix DNA-binding domain"/>
    <property type="match status" value="1"/>
</dbReference>
<dbReference type="InterPro" id="IPR039422">
    <property type="entry name" value="MarR/SlyA-like"/>
</dbReference>
<evidence type="ECO:0000313" key="2">
    <source>
        <dbReference type="EMBL" id="OFV70952.1"/>
    </source>
</evidence>
<dbReference type="AlphaFoldDB" id="A0A1F2PJC0"/>
<dbReference type="InterPro" id="IPR000835">
    <property type="entry name" value="HTH_MarR-typ"/>
</dbReference>
<evidence type="ECO:0000313" key="3">
    <source>
        <dbReference type="Proteomes" id="UP000176244"/>
    </source>
</evidence>
<reference evidence="2 3" key="1">
    <citation type="submission" date="2015-09" db="EMBL/GenBank/DDBJ databases">
        <title>Genome sequence of Acetobacterium wieringae DSM 1911.</title>
        <authorList>
            <person name="Poehlein A."/>
            <person name="Bengelsdorf F.R."/>
            <person name="Schiel-Bengelsdorf B."/>
            <person name="Duerre P."/>
            <person name="Daniel R."/>
        </authorList>
    </citation>
    <scope>NUCLEOTIDE SEQUENCE [LARGE SCALE GENOMIC DNA]</scope>
    <source>
        <strain evidence="2 3">DSM 1911</strain>
    </source>
</reference>
<dbReference type="PANTHER" id="PTHR33164:SF102">
    <property type="entry name" value="TRANSCRIPTIONAL REGULATORY PROTEIN"/>
    <property type="match status" value="1"/>
</dbReference>
<dbReference type="PROSITE" id="PS50995">
    <property type="entry name" value="HTH_MARR_2"/>
    <property type="match status" value="1"/>
</dbReference>
<feature type="domain" description="HTH marR-type" evidence="1">
    <location>
        <begin position="1"/>
        <end position="136"/>
    </location>
</feature>
<protein>
    <recommendedName>
        <fullName evidence="1">HTH marR-type domain-containing protein</fullName>
    </recommendedName>
</protein>
<dbReference type="GO" id="GO:0003700">
    <property type="term" value="F:DNA-binding transcription factor activity"/>
    <property type="evidence" value="ECO:0007669"/>
    <property type="project" value="InterPro"/>
</dbReference>
<dbReference type="SUPFAM" id="SSF46785">
    <property type="entry name" value="Winged helix' DNA-binding domain"/>
    <property type="match status" value="1"/>
</dbReference>
<dbReference type="PRINTS" id="PR00598">
    <property type="entry name" value="HTHMARR"/>
</dbReference>
<dbReference type="Proteomes" id="UP000176244">
    <property type="component" value="Unassembled WGS sequence"/>
</dbReference>
<comment type="caution">
    <text evidence="2">The sequence shown here is derived from an EMBL/GenBank/DDBJ whole genome shotgun (WGS) entry which is preliminary data.</text>
</comment>
<dbReference type="GO" id="GO:0006950">
    <property type="term" value="P:response to stress"/>
    <property type="evidence" value="ECO:0007669"/>
    <property type="project" value="TreeGrafter"/>
</dbReference>
<sequence>MDKQQVNDALFAFLQAIYKFEQMELAKFSISWQEMLLLKQLLNNNKDFSMGHATELLGIKPFQSTRLVDGLVKKELLLRFEKESDRRIKSLQITAKGKAVLAEIDDFHYQVIEKASKNLGSERTHSILSMMFQLEELLSLEEPSQKGNDN</sequence>
<dbReference type="SMART" id="SM00347">
    <property type="entry name" value="HTH_MARR"/>
    <property type="match status" value="1"/>
</dbReference>
<accession>A0A1F2PJC0</accession>
<dbReference type="PANTHER" id="PTHR33164">
    <property type="entry name" value="TRANSCRIPTIONAL REGULATOR, MARR FAMILY"/>
    <property type="match status" value="1"/>
</dbReference>
<name>A0A1F2PJC0_9FIRM</name>